<keyword evidence="4" id="KW-1185">Reference proteome</keyword>
<protein>
    <submittedName>
        <fullName evidence="3">Type 1 fimbrial protein</fullName>
    </submittedName>
</protein>
<evidence type="ECO:0000313" key="3">
    <source>
        <dbReference type="EMBL" id="MBU9833566.1"/>
    </source>
</evidence>
<evidence type="ECO:0000259" key="2">
    <source>
        <dbReference type="Pfam" id="PF00419"/>
    </source>
</evidence>
<name>A0ABS6KVD5_9GAMM</name>
<reference evidence="3 4" key="1">
    <citation type="submission" date="2021-03" db="EMBL/GenBank/DDBJ databases">
        <title>Five novel Rahnella species.</title>
        <authorList>
            <person name="Brady C."/>
            <person name="Asselin J."/>
            <person name="Beer S."/>
            <person name="Bruberg M.B."/>
            <person name="Crampton B."/>
            <person name="Venter S."/>
            <person name="Arnold D."/>
            <person name="Denman S."/>
        </authorList>
    </citation>
    <scope>NUCLEOTIDE SEQUENCE [LARGE SCALE GENOMIC DNA]</scope>
    <source>
        <strain evidence="3 4">L72c</strain>
    </source>
</reference>
<dbReference type="EMBL" id="JAFMOU010000054">
    <property type="protein sequence ID" value="MBU9833566.1"/>
    <property type="molecule type" value="Genomic_DNA"/>
</dbReference>
<dbReference type="PANTHER" id="PTHR33420:SF3">
    <property type="entry name" value="FIMBRIAL SUBUNIT ELFA"/>
    <property type="match status" value="1"/>
</dbReference>
<dbReference type="Pfam" id="PF00419">
    <property type="entry name" value="Fimbrial"/>
    <property type="match status" value="1"/>
</dbReference>
<dbReference type="InterPro" id="IPR050263">
    <property type="entry name" value="Bact_Fimbrial_Adh_Pro"/>
</dbReference>
<dbReference type="PANTHER" id="PTHR33420">
    <property type="entry name" value="FIMBRIAL SUBUNIT ELFA-RELATED"/>
    <property type="match status" value="1"/>
</dbReference>
<evidence type="ECO:0000256" key="1">
    <source>
        <dbReference type="ARBA" id="ARBA00022729"/>
    </source>
</evidence>
<keyword evidence="1" id="KW-0732">Signal</keyword>
<dbReference type="Proteomes" id="UP000699865">
    <property type="component" value="Unassembled WGS sequence"/>
</dbReference>
<accession>A0ABS6KVD5</accession>
<organism evidence="3 4">
    <name type="scientific">Rahnella perminowiae</name>
    <dbReference type="NCBI Taxonomy" id="2816244"/>
    <lineage>
        <taxon>Bacteria</taxon>
        <taxon>Pseudomonadati</taxon>
        <taxon>Pseudomonadota</taxon>
        <taxon>Gammaproteobacteria</taxon>
        <taxon>Enterobacterales</taxon>
        <taxon>Yersiniaceae</taxon>
        <taxon>Rahnella</taxon>
    </lineage>
</organism>
<dbReference type="InterPro" id="IPR000259">
    <property type="entry name" value="Adhesion_dom_fimbrial"/>
</dbReference>
<comment type="caution">
    <text evidence="3">The sequence shown here is derived from an EMBL/GenBank/DDBJ whole genome shotgun (WGS) entry which is preliminary data.</text>
</comment>
<evidence type="ECO:0000313" key="4">
    <source>
        <dbReference type="Proteomes" id="UP000699865"/>
    </source>
</evidence>
<gene>
    <name evidence="3" type="ORF">J1786_01760</name>
</gene>
<dbReference type="RefSeq" id="WP_217137509.1">
    <property type="nucleotide sequence ID" value="NZ_JAFMOU010000054.1"/>
</dbReference>
<feature type="domain" description="Fimbrial-type adhesion" evidence="2">
    <location>
        <begin position="199"/>
        <end position="343"/>
    </location>
</feature>
<proteinExistence type="predicted"/>
<sequence length="344" mass="36851">MYRILIILILISSGLFSRTVLAWSCTTPTPLTTLSVLNFRVPASYPVGSVIARAKAGNIDAFRCKKTFTGELLPPQTFGAKALGTFDTMINGRRIYKTNVNGIGYAITGGTDAYQGCSNNEYDITGSNTIKNDPNTVILCGENFAANKRSGGITVTFYKTASVVSPGTITARDVGSFIMLVNDHLLGPEAVVRINPITVIVPACTLSSTSISVDMGNVSKHSFKGKGSTPGEEYTREFNLSMICNAHTLVKYMMDGDIYNAADGIINTITGTGTASGVGIQILHNGTNNTIWNIPLRLREVITGGSPSADGDFSIPLKTRYYQTDSKISAGRANGLVTFTMFYE</sequence>